<reference evidence="10 11" key="1">
    <citation type="submission" date="2019-09" db="EMBL/GenBank/DDBJ databases">
        <title>Bird 10,000 Genomes (B10K) Project - Family phase.</title>
        <authorList>
            <person name="Zhang G."/>
        </authorList>
    </citation>
    <scope>NUCLEOTIDE SEQUENCE [LARGE SCALE GENOMIC DNA]</scope>
    <source>
        <strain evidence="10">B10K-MSB-37135</strain>
        <tissue evidence="10">Heart</tissue>
    </source>
</reference>
<feature type="domain" description="Reverse transcriptase" evidence="9">
    <location>
        <begin position="1"/>
        <end position="59"/>
    </location>
</feature>
<dbReference type="PANTHER" id="PTHR41694">
    <property type="entry name" value="ENDOGENOUS RETROVIRUS GROUP K MEMBER POL PROTEIN"/>
    <property type="match status" value="1"/>
</dbReference>
<feature type="non-terminal residue" evidence="10">
    <location>
        <position position="83"/>
    </location>
</feature>
<evidence type="ECO:0000256" key="5">
    <source>
        <dbReference type="ARBA" id="ARBA00022722"/>
    </source>
</evidence>
<dbReference type="InterPro" id="IPR000477">
    <property type="entry name" value="RT_dom"/>
</dbReference>
<protein>
    <recommendedName>
        <fullName evidence="2">ribonuclease H</fullName>
        <ecNumber evidence="2">3.1.26.4</ecNumber>
    </recommendedName>
</protein>
<organism evidence="10 11">
    <name type="scientific">Crypturellus undulatus</name>
    <dbReference type="NCBI Taxonomy" id="48396"/>
    <lineage>
        <taxon>Eukaryota</taxon>
        <taxon>Metazoa</taxon>
        <taxon>Chordata</taxon>
        <taxon>Craniata</taxon>
        <taxon>Vertebrata</taxon>
        <taxon>Euteleostomi</taxon>
        <taxon>Archelosauria</taxon>
        <taxon>Archosauria</taxon>
        <taxon>Dinosauria</taxon>
        <taxon>Saurischia</taxon>
        <taxon>Theropoda</taxon>
        <taxon>Coelurosauria</taxon>
        <taxon>Aves</taxon>
        <taxon>Palaeognathae</taxon>
        <taxon>Tinamiformes</taxon>
        <taxon>Tinamidae</taxon>
        <taxon>Crypturellus</taxon>
    </lineage>
</organism>
<keyword evidence="11" id="KW-1185">Reference proteome</keyword>
<proteinExistence type="inferred from homology"/>
<evidence type="ECO:0000256" key="2">
    <source>
        <dbReference type="ARBA" id="ARBA00012180"/>
    </source>
</evidence>
<keyword evidence="5" id="KW-0540">Nuclease</keyword>
<gene>
    <name evidence="10" type="primary">Ervk18</name>
    <name evidence="10" type="ORF">CRYUND_R15587</name>
</gene>
<comment type="similarity">
    <text evidence="1">Belongs to the beta type-B retroviral polymerase family. HERV class-II K(HML-2) pol subfamily.</text>
</comment>
<accession>A0A7K4L8T7</accession>
<evidence type="ECO:0000259" key="9">
    <source>
        <dbReference type="PROSITE" id="PS50878"/>
    </source>
</evidence>
<evidence type="ECO:0000256" key="6">
    <source>
        <dbReference type="ARBA" id="ARBA00022759"/>
    </source>
</evidence>
<dbReference type="Proteomes" id="UP000534426">
    <property type="component" value="Unassembled WGS sequence"/>
</dbReference>
<dbReference type="PANTHER" id="PTHR41694:SF3">
    <property type="entry name" value="RNA-DIRECTED DNA POLYMERASE-RELATED"/>
    <property type="match status" value="1"/>
</dbReference>
<comment type="caution">
    <text evidence="10">The sequence shown here is derived from an EMBL/GenBank/DDBJ whole genome shotgun (WGS) entry which is preliminary data.</text>
</comment>
<dbReference type="AlphaFoldDB" id="A0A7K4L8T7"/>
<dbReference type="GO" id="GO:0004523">
    <property type="term" value="F:RNA-DNA hybrid ribonuclease activity"/>
    <property type="evidence" value="ECO:0007669"/>
    <property type="project" value="UniProtKB-EC"/>
</dbReference>
<dbReference type="Gene3D" id="3.30.70.270">
    <property type="match status" value="2"/>
</dbReference>
<evidence type="ECO:0000256" key="3">
    <source>
        <dbReference type="ARBA" id="ARBA00022679"/>
    </source>
</evidence>
<evidence type="ECO:0000256" key="4">
    <source>
        <dbReference type="ARBA" id="ARBA00022695"/>
    </source>
</evidence>
<sequence length="83" mass="9826">LWPECLIYHYMDDILFCKKQPFEPAQIRLVIDTLNQFGLQIAPEKIQMDQPWKYLGWVISDSIIRPQKLTILTNLATLHDAQR</sequence>
<dbReference type="EC" id="3.1.26.4" evidence="2"/>
<dbReference type="PROSITE" id="PS50878">
    <property type="entry name" value="RT_POL"/>
    <property type="match status" value="1"/>
</dbReference>
<keyword evidence="6" id="KW-0255">Endonuclease</keyword>
<feature type="non-terminal residue" evidence="10">
    <location>
        <position position="1"/>
    </location>
</feature>
<dbReference type="GO" id="GO:0003964">
    <property type="term" value="F:RNA-directed DNA polymerase activity"/>
    <property type="evidence" value="ECO:0007669"/>
    <property type="project" value="UniProtKB-KW"/>
</dbReference>
<evidence type="ECO:0000313" key="11">
    <source>
        <dbReference type="Proteomes" id="UP000534426"/>
    </source>
</evidence>
<dbReference type="InterPro" id="IPR043502">
    <property type="entry name" value="DNA/RNA_pol_sf"/>
</dbReference>
<keyword evidence="3" id="KW-0808">Transferase</keyword>
<evidence type="ECO:0000256" key="7">
    <source>
        <dbReference type="ARBA" id="ARBA00022801"/>
    </source>
</evidence>
<dbReference type="GO" id="GO:0035613">
    <property type="term" value="F:RNA stem-loop binding"/>
    <property type="evidence" value="ECO:0007669"/>
    <property type="project" value="TreeGrafter"/>
</dbReference>
<keyword evidence="8" id="KW-0695">RNA-directed DNA polymerase</keyword>
<evidence type="ECO:0000256" key="8">
    <source>
        <dbReference type="ARBA" id="ARBA00022918"/>
    </source>
</evidence>
<dbReference type="SUPFAM" id="SSF56672">
    <property type="entry name" value="DNA/RNA polymerases"/>
    <property type="match status" value="1"/>
</dbReference>
<name>A0A7K4L8T7_9AVES</name>
<keyword evidence="7" id="KW-0378">Hydrolase</keyword>
<evidence type="ECO:0000313" key="10">
    <source>
        <dbReference type="EMBL" id="NWJ00337.1"/>
    </source>
</evidence>
<dbReference type="InterPro" id="IPR043128">
    <property type="entry name" value="Rev_trsase/Diguanyl_cyclase"/>
</dbReference>
<evidence type="ECO:0000256" key="1">
    <source>
        <dbReference type="ARBA" id="ARBA00010879"/>
    </source>
</evidence>
<dbReference type="EMBL" id="VWPW01004899">
    <property type="protein sequence ID" value="NWJ00337.1"/>
    <property type="molecule type" value="Genomic_DNA"/>
</dbReference>
<keyword evidence="4" id="KW-0548">Nucleotidyltransferase</keyword>